<organism evidence="1 2">
    <name type="scientific">Thermanaerothrix solaris</name>
    <dbReference type="NCBI Taxonomy" id="3058434"/>
    <lineage>
        <taxon>Bacteria</taxon>
        <taxon>Bacillati</taxon>
        <taxon>Chloroflexota</taxon>
        <taxon>Anaerolineae</taxon>
        <taxon>Anaerolineales</taxon>
        <taxon>Anaerolineaceae</taxon>
        <taxon>Thermanaerothrix</taxon>
    </lineage>
</organism>
<evidence type="ECO:0000313" key="1">
    <source>
        <dbReference type="EMBL" id="MDT8899571.1"/>
    </source>
</evidence>
<proteinExistence type="predicted"/>
<reference evidence="1 2" key="1">
    <citation type="submission" date="2023-07" db="EMBL/GenBank/DDBJ databases">
        <title>Novel species of Thermanaerothrix with wide hydrolytic capabilities.</title>
        <authorList>
            <person name="Zayulina K.S."/>
            <person name="Podosokorskaya O.A."/>
            <person name="Elcheninov A.G."/>
        </authorList>
    </citation>
    <scope>NUCLEOTIDE SEQUENCE [LARGE SCALE GENOMIC DNA]</scope>
    <source>
        <strain evidence="1 2">4228-RoL</strain>
        <plasmid evidence="1">p4228-RoL</plasmid>
    </source>
</reference>
<protein>
    <submittedName>
        <fullName evidence="1">Uncharacterized protein</fullName>
    </submittedName>
</protein>
<accession>A0ABU3NUR5</accession>
<dbReference type="EMBL" id="JAUHMF010000010">
    <property type="protein sequence ID" value="MDT8899571.1"/>
    <property type="molecule type" value="Genomic_DNA"/>
</dbReference>
<gene>
    <name evidence="1" type="ORF">QYE77_15000</name>
</gene>
<keyword evidence="2" id="KW-1185">Reference proteome</keyword>
<evidence type="ECO:0000313" key="2">
    <source>
        <dbReference type="Proteomes" id="UP001254165"/>
    </source>
</evidence>
<geneLocation type="plasmid" evidence="1">
    <name>p4228-RoL</name>
</geneLocation>
<name>A0ABU3NUR5_9CHLR</name>
<dbReference type="RefSeq" id="WP_315626355.1">
    <property type="nucleotide sequence ID" value="NZ_JAUHMF010000010.1"/>
</dbReference>
<keyword evidence="1" id="KW-0614">Plasmid</keyword>
<sequence length="116" mass="13502">MSSNVLDHVYQITAILIRMTPHYTDTHDRVNAFQPLFFRWKQAENAWLQGRPVNPFEFKVGLGWDLQRIGIYGHPETPTLIDALTNLVAQNDYQVLTAVWEMLWSQDFAQNVLNTL</sequence>
<dbReference type="Proteomes" id="UP001254165">
    <property type="component" value="Unassembled WGS sequence"/>
</dbReference>
<comment type="caution">
    <text evidence="1">The sequence shown here is derived from an EMBL/GenBank/DDBJ whole genome shotgun (WGS) entry which is preliminary data.</text>
</comment>